<name>A0A9W5TD14_BABOV</name>
<evidence type="ECO:0000313" key="1">
    <source>
        <dbReference type="EMBL" id="GFE54468.1"/>
    </source>
</evidence>
<dbReference type="Proteomes" id="UP001057455">
    <property type="component" value="Unassembled WGS sequence"/>
</dbReference>
<accession>A0A9W5TD14</accession>
<dbReference type="OrthoDB" id="363344at2759"/>
<sequence>MDMDVEYAYKQVYEELGIYRNEGKGLWQGRTFCIVGFEHEIQSGADLIKCIISALIVRGASVMKFPNEKLGHKVLSIIDFYVCNYSMGYNALGHDILETKLVTPIWLYTCNRDSQIYDTRLLPIFMPVSVFWPLMFSQEDVTVYIINGMGPKCLRNSSDILSRFARHCGFKTLRLGETIADATPHGRTYVVMGRPLDKTADAHIISFVNKHKHICVSVQWMMDSYLKGEIEDVNKYLVDVDFEATVVGASKKGATSSIDGTIAHCIREKRVICLSYAAAIESTEEVREMIRASEVKIHVVNPLYLLAPWAVEHLSARERNLYNNLTLLEPEHILLYISKHEARNGAFGIFAQISMCMEYSKFRSAKRLRHVRNIEIHPLHDLYASPYQGMESAVPIPQELLAGESLVFRGRTRSFNLYDLADSIEYLGEDNALLEEEEMLGPDIHIRRR</sequence>
<evidence type="ECO:0000313" key="2">
    <source>
        <dbReference type="Proteomes" id="UP001057455"/>
    </source>
</evidence>
<proteinExistence type="predicted"/>
<dbReference type="InterPro" id="IPR036420">
    <property type="entry name" value="BRCT_dom_sf"/>
</dbReference>
<reference evidence="1" key="1">
    <citation type="submission" date="2019-12" db="EMBL/GenBank/DDBJ databases">
        <title>Genome sequence of Babesia ovis.</title>
        <authorList>
            <person name="Yamagishi J."/>
            <person name="Sevinc F."/>
            <person name="Xuan X."/>
        </authorList>
    </citation>
    <scope>NUCLEOTIDE SEQUENCE</scope>
    <source>
        <strain evidence="1">Selcuk</strain>
    </source>
</reference>
<keyword evidence="2" id="KW-1185">Reference proteome</keyword>
<organism evidence="1 2">
    <name type="scientific">Babesia ovis</name>
    <dbReference type="NCBI Taxonomy" id="5869"/>
    <lineage>
        <taxon>Eukaryota</taxon>
        <taxon>Sar</taxon>
        <taxon>Alveolata</taxon>
        <taxon>Apicomplexa</taxon>
        <taxon>Aconoidasida</taxon>
        <taxon>Piroplasmida</taxon>
        <taxon>Babesiidae</taxon>
        <taxon>Babesia</taxon>
    </lineage>
</organism>
<dbReference type="Gene3D" id="3.40.50.10190">
    <property type="entry name" value="BRCT domain"/>
    <property type="match status" value="1"/>
</dbReference>
<dbReference type="EMBL" id="BLIY01000016">
    <property type="protein sequence ID" value="GFE54468.1"/>
    <property type="molecule type" value="Genomic_DNA"/>
</dbReference>
<gene>
    <name evidence="1" type="ORF">BaOVIS_018720</name>
</gene>
<comment type="caution">
    <text evidence="1">The sequence shown here is derived from an EMBL/GenBank/DDBJ whole genome shotgun (WGS) entry which is preliminary data.</text>
</comment>
<dbReference type="SUPFAM" id="SSF52113">
    <property type="entry name" value="BRCT domain"/>
    <property type="match status" value="1"/>
</dbReference>
<dbReference type="AlphaFoldDB" id="A0A9W5TD14"/>
<protein>
    <submittedName>
        <fullName evidence="1">DNA topoisomerase 2-binding 1 isoform X3, putative</fullName>
    </submittedName>
</protein>